<keyword evidence="5" id="KW-1185">Reference proteome</keyword>
<accession>A0A1Y2EDR4</accession>
<evidence type="ECO:0000256" key="2">
    <source>
        <dbReference type="SAM" id="MobiDB-lite"/>
    </source>
</evidence>
<sequence>MASQTPKSMSSRLLTMKFMQRAAVSPSPASSPSTPKSEEKSSKRRKISHGTPSTATVAEPQIDRVAIQAAIDEGERKREAAIVKQAAELGDARWVLDVQNPATRRVETPLNVVQVGFSQIDSSKAAEDEDSTDDSDHHVQHFRRYNMEKKKPLPDAPGYVDESASDAESSDESHSPGRNSRRQSYNDSPRMSSGNEGNNTPRNARARRTAEKVKAKDLAEKRRKKEVKLNKPAAGGLTSLSSGGNRLQSLSSGGAMAQRPAFQGNCHACGKSGHMASSCPGKTALK</sequence>
<dbReference type="GO" id="GO:0003676">
    <property type="term" value="F:nucleic acid binding"/>
    <property type="evidence" value="ECO:0007669"/>
    <property type="project" value="InterPro"/>
</dbReference>
<gene>
    <name evidence="4" type="ORF">BCR38DRAFT_90895</name>
</gene>
<feature type="compositionally biased region" description="Low complexity" evidence="2">
    <location>
        <begin position="235"/>
        <end position="244"/>
    </location>
</feature>
<feature type="region of interest" description="Disordered" evidence="2">
    <location>
        <begin position="121"/>
        <end position="257"/>
    </location>
</feature>
<dbReference type="InterPro" id="IPR001878">
    <property type="entry name" value="Znf_CCHC"/>
</dbReference>
<proteinExistence type="predicted"/>
<keyword evidence="1" id="KW-0863">Zinc-finger</keyword>
<feature type="domain" description="CCHC-type" evidence="3">
    <location>
        <begin position="266"/>
        <end position="280"/>
    </location>
</feature>
<feature type="compositionally biased region" description="Low complexity" evidence="2">
    <location>
        <begin position="25"/>
        <end position="35"/>
    </location>
</feature>
<dbReference type="RefSeq" id="XP_040719669.1">
    <property type="nucleotide sequence ID" value="XM_040865758.1"/>
</dbReference>
<dbReference type="Proteomes" id="UP000193689">
    <property type="component" value="Unassembled WGS sequence"/>
</dbReference>
<dbReference type="STRING" id="1141098.A0A1Y2EDR4"/>
<feature type="compositionally biased region" description="Basic and acidic residues" evidence="2">
    <location>
        <begin position="208"/>
        <end position="220"/>
    </location>
</feature>
<evidence type="ECO:0000256" key="1">
    <source>
        <dbReference type="PROSITE-ProRule" id="PRU00047"/>
    </source>
</evidence>
<keyword evidence="1" id="KW-0479">Metal-binding</keyword>
<dbReference type="InParanoid" id="A0A1Y2EDR4"/>
<organism evidence="4 5">
    <name type="scientific">Pseudomassariella vexata</name>
    <dbReference type="NCBI Taxonomy" id="1141098"/>
    <lineage>
        <taxon>Eukaryota</taxon>
        <taxon>Fungi</taxon>
        <taxon>Dikarya</taxon>
        <taxon>Ascomycota</taxon>
        <taxon>Pezizomycotina</taxon>
        <taxon>Sordariomycetes</taxon>
        <taxon>Xylariomycetidae</taxon>
        <taxon>Amphisphaeriales</taxon>
        <taxon>Pseudomassariaceae</taxon>
        <taxon>Pseudomassariella</taxon>
    </lineage>
</organism>
<comment type="caution">
    <text evidence="4">The sequence shown here is derived from an EMBL/GenBank/DDBJ whole genome shotgun (WGS) entry which is preliminary data.</text>
</comment>
<reference evidence="4 5" key="1">
    <citation type="submission" date="2016-07" db="EMBL/GenBank/DDBJ databases">
        <title>Pervasive Adenine N6-methylation of Active Genes in Fungi.</title>
        <authorList>
            <consortium name="DOE Joint Genome Institute"/>
            <person name="Mondo S.J."/>
            <person name="Dannebaum R.O."/>
            <person name="Kuo R.C."/>
            <person name="Labutti K."/>
            <person name="Haridas S."/>
            <person name="Kuo A."/>
            <person name="Salamov A."/>
            <person name="Ahrendt S.R."/>
            <person name="Lipzen A."/>
            <person name="Sullivan W."/>
            <person name="Andreopoulos W.B."/>
            <person name="Clum A."/>
            <person name="Lindquist E."/>
            <person name="Daum C."/>
            <person name="Ramamoorthy G.K."/>
            <person name="Gryganskyi A."/>
            <person name="Culley D."/>
            <person name="Magnuson J.K."/>
            <person name="James T.Y."/>
            <person name="O'Malley M.A."/>
            <person name="Stajich J.E."/>
            <person name="Spatafora J.W."/>
            <person name="Visel A."/>
            <person name="Grigoriev I.V."/>
        </authorList>
    </citation>
    <scope>NUCLEOTIDE SEQUENCE [LARGE SCALE GENOMIC DNA]</scope>
    <source>
        <strain evidence="4 5">CBS 129021</strain>
    </source>
</reference>
<dbReference type="GO" id="GO:0008270">
    <property type="term" value="F:zinc ion binding"/>
    <property type="evidence" value="ECO:0007669"/>
    <property type="project" value="UniProtKB-KW"/>
</dbReference>
<dbReference type="SUPFAM" id="SSF57756">
    <property type="entry name" value="Retrovirus zinc finger-like domains"/>
    <property type="match status" value="1"/>
</dbReference>
<evidence type="ECO:0000313" key="5">
    <source>
        <dbReference type="Proteomes" id="UP000193689"/>
    </source>
</evidence>
<dbReference type="AlphaFoldDB" id="A0A1Y2EDR4"/>
<evidence type="ECO:0000259" key="3">
    <source>
        <dbReference type="PROSITE" id="PS50158"/>
    </source>
</evidence>
<feature type="region of interest" description="Disordered" evidence="2">
    <location>
        <begin position="1"/>
        <end position="61"/>
    </location>
</feature>
<dbReference type="PROSITE" id="PS50158">
    <property type="entry name" value="ZF_CCHC"/>
    <property type="match status" value="1"/>
</dbReference>
<dbReference type="InterPro" id="IPR036875">
    <property type="entry name" value="Znf_CCHC_sf"/>
</dbReference>
<evidence type="ECO:0000313" key="4">
    <source>
        <dbReference type="EMBL" id="ORY69719.1"/>
    </source>
</evidence>
<name>A0A1Y2EDR4_9PEZI</name>
<keyword evidence="1" id="KW-0862">Zinc</keyword>
<dbReference type="OrthoDB" id="427960at2759"/>
<feature type="compositionally biased region" description="Basic and acidic residues" evidence="2">
    <location>
        <begin position="134"/>
        <end position="153"/>
    </location>
</feature>
<feature type="compositionally biased region" description="Polar residues" evidence="2">
    <location>
        <begin position="176"/>
        <end position="197"/>
    </location>
</feature>
<feature type="compositionally biased region" description="Polar residues" evidence="2">
    <location>
        <begin position="1"/>
        <end position="13"/>
    </location>
</feature>
<protein>
    <recommendedName>
        <fullName evidence="3">CCHC-type domain-containing protein</fullName>
    </recommendedName>
</protein>
<dbReference type="EMBL" id="MCFJ01000002">
    <property type="protein sequence ID" value="ORY69719.1"/>
    <property type="molecule type" value="Genomic_DNA"/>
</dbReference>
<dbReference type="GeneID" id="63781970"/>